<feature type="region of interest" description="Disordered" evidence="1">
    <location>
        <begin position="146"/>
        <end position="205"/>
    </location>
</feature>
<dbReference type="AlphaFoldDB" id="A0A1S8WL43"/>
<organism evidence="2 3">
    <name type="scientific">Opisthorchis viverrini</name>
    <name type="common">Southeast Asian liver fluke</name>
    <dbReference type="NCBI Taxonomy" id="6198"/>
    <lineage>
        <taxon>Eukaryota</taxon>
        <taxon>Metazoa</taxon>
        <taxon>Spiralia</taxon>
        <taxon>Lophotrochozoa</taxon>
        <taxon>Platyhelminthes</taxon>
        <taxon>Trematoda</taxon>
        <taxon>Digenea</taxon>
        <taxon>Opisthorchiida</taxon>
        <taxon>Opisthorchiata</taxon>
        <taxon>Opisthorchiidae</taxon>
        <taxon>Opisthorchis</taxon>
    </lineage>
</organism>
<sequence length="205" mass="22961">MVLGERAFPMEQLEQLNVHVMVMKVSANNDTKNLLSVEKVVYRWSVPATSFTASQNMKFTDHTINVSYSNSGEAKTASKSVRLFQVWLLSILGDKVYLIRYIPFGDSESDLLEAHPEALESNLNRRNDGVLDRSAVVELSFAVPDQNSHGKSISAENETLSKQNYPEILRRGENDFDESEDDLLIPHKPPLGKNKDATGRGEPPQ</sequence>
<evidence type="ECO:0000313" key="2">
    <source>
        <dbReference type="EMBL" id="OON15156.1"/>
    </source>
</evidence>
<keyword evidence="3" id="KW-1185">Reference proteome</keyword>
<reference evidence="2 3" key="1">
    <citation type="submission" date="2015-03" db="EMBL/GenBank/DDBJ databases">
        <title>Draft genome of the nematode, Opisthorchis viverrini.</title>
        <authorList>
            <person name="Mitreva M."/>
        </authorList>
    </citation>
    <scope>NUCLEOTIDE SEQUENCE [LARGE SCALE GENOMIC DNA]</scope>
    <source>
        <strain evidence="2">Khon Kaen</strain>
    </source>
</reference>
<evidence type="ECO:0000313" key="3">
    <source>
        <dbReference type="Proteomes" id="UP000243686"/>
    </source>
</evidence>
<proteinExistence type="predicted"/>
<feature type="compositionally biased region" description="Polar residues" evidence="1">
    <location>
        <begin position="146"/>
        <end position="164"/>
    </location>
</feature>
<dbReference type="EMBL" id="KV906216">
    <property type="protein sequence ID" value="OON15156.1"/>
    <property type="molecule type" value="Genomic_DNA"/>
</dbReference>
<gene>
    <name evidence="2" type="ORF">X801_09045</name>
</gene>
<evidence type="ECO:0000256" key="1">
    <source>
        <dbReference type="SAM" id="MobiDB-lite"/>
    </source>
</evidence>
<accession>A0A1S8WL43</accession>
<protein>
    <submittedName>
        <fullName evidence="2">Uncharacterized protein</fullName>
    </submittedName>
</protein>
<dbReference type="Proteomes" id="UP000243686">
    <property type="component" value="Unassembled WGS sequence"/>
</dbReference>
<name>A0A1S8WL43_OPIVI</name>